<dbReference type="PRINTS" id="PR00313">
    <property type="entry name" value="CABNDNGRPT"/>
</dbReference>
<comment type="subcellular location">
    <subcellularLocation>
        <location evidence="2">Secreted</location>
    </subcellularLocation>
</comment>
<dbReference type="Gene3D" id="2.150.10.10">
    <property type="entry name" value="Serralysin-like metalloprotease, C-terminal"/>
    <property type="match status" value="2"/>
</dbReference>
<dbReference type="Pfam" id="PF00353">
    <property type="entry name" value="HemolysinCabind"/>
    <property type="match status" value="2"/>
</dbReference>
<dbReference type="InterPro" id="IPR011049">
    <property type="entry name" value="Serralysin-like_metalloprot_C"/>
</dbReference>
<feature type="region of interest" description="Disordered" evidence="5">
    <location>
        <begin position="19"/>
        <end position="127"/>
    </location>
</feature>
<evidence type="ECO:0000259" key="6">
    <source>
        <dbReference type="Pfam" id="PF08548"/>
    </source>
</evidence>
<evidence type="ECO:0000313" key="8">
    <source>
        <dbReference type="Proteomes" id="UP000757435"/>
    </source>
</evidence>
<proteinExistence type="predicted"/>
<name>A0A951UN65_9CYAN</name>
<feature type="compositionally biased region" description="Acidic residues" evidence="5">
    <location>
        <begin position="45"/>
        <end position="54"/>
    </location>
</feature>
<dbReference type="InterPro" id="IPR013858">
    <property type="entry name" value="Peptidase_M10B_C"/>
</dbReference>
<dbReference type="PROSITE" id="PS00330">
    <property type="entry name" value="HEMOLYSIN_CALCIUM"/>
    <property type="match status" value="3"/>
</dbReference>
<protein>
    <recommendedName>
        <fullName evidence="6">Peptidase M10 serralysin C-terminal domain-containing protein</fullName>
    </recommendedName>
</protein>
<organism evidence="7 8">
    <name type="scientific">Drouetiella hepatica Uher 2000/2452</name>
    <dbReference type="NCBI Taxonomy" id="904376"/>
    <lineage>
        <taxon>Bacteria</taxon>
        <taxon>Bacillati</taxon>
        <taxon>Cyanobacteriota</taxon>
        <taxon>Cyanophyceae</taxon>
        <taxon>Oculatellales</taxon>
        <taxon>Oculatellaceae</taxon>
        <taxon>Drouetiella</taxon>
    </lineage>
</organism>
<comment type="cofactor">
    <cofactor evidence="1">
        <name>Ca(2+)</name>
        <dbReference type="ChEBI" id="CHEBI:29108"/>
    </cofactor>
</comment>
<reference evidence="7" key="1">
    <citation type="submission" date="2021-05" db="EMBL/GenBank/DDBJ databases">
        <authorList>
            <person name="Pietrasiak N."/>
            <person name="Ward R."/>
            <person name="Stajich J.E."/>
            <person name="Kurbessoian T."/>
        </authorList>
    </citation>
    <scope>NUCLEOTIDE SEQUENCE</scope>
    <source>
        <strain evidence="7">UHER 2000/2452</strain>
    </source>
</reference>
<accession>A0A951UN65</accession>
<evidence type="ECO:0000256" key="5">
    <source>
        <dbReference type="SAM" id="MobiDB-lite"/>
    </source>
</evidence>
<keyword evidence="4" id="KW-0677">Repeat</keyword>
<dbReference type="PANTHER" id="PTHR38340">
    <property type="entry name" value="S-LAYER PROTEIN"/>
    <property type="match status" value="1"/>
</dbReference>
<dbReference type="EMBL" id="JAHHHD010000020">
    <property type="protein sequence ID" value="MBW4660381.1"/>
    <property type="molecule type" value="Genomic_DNA"/>
</dbReference>
<dbReference type="InterPro" id="IPR001343">
    <property type="entry name" value="Hemolysn_Ca-bd"/>
</dbReference>
<evidence type="ECO:0000256" key="2">
    <source>
        <dbReference type="ARBA" id="ARBA00004613"/>
    </source>
</evidence>
<dbReference type="Proteomes" id="UP000757435">
    <property type="component" value="Unassembled WGS sequence"/>
</dbReference>
<evidence type="ECO:0000256" key="4">
    <source>
        <dbReference type="ARBA" id="ARBA00022737"/>
    </source>
</evidence>
<dbReference type="GO" id="GO:0005509">
    <property type="term" value="F:calcium ion binding"/>
    <property type="evidence" value="ECO:0007669"/>
    <property type="project" value="InterPro"/>
</dbReference>
<sequence length="254" mass="26776">MSKAVSLFLNLESATSLGTFRHSSSRYDDNELDESDHDNLGESGESGEMEELGESGESGELGEMGESGELRNSLNQTKNSSDDLLKPNKVVKFKGNDGSSNKIKGSSDDLLEGGAGNNKLDGKKGNDRLVGGAGNDYLEGGKGNDTLLGGAGNDLLKGGEGQDILTGGAGSDVFEIKYKSNRPGYNFADVITDFQDGVDKLKLDDLRFSDIQVVQGSGRSANNTLIQLASTGETLATLQRVNASLINTSDFTFS</sequence>
<dbReference type="InterPro" id="IPR050557">
    <property type="entry name" value="RTX_toxin/Mannuronan_C5-epim"/>
</dbReference>
<dbReference type="InterPro" id="IPR018511">
    <property type="entry name" value="Hemolysin-typ_Ca-bd_CS"/>
</dbReference>
<dbReference type="AlphaFoldDB" id="A0A951UN65"/>
<evidence type="ECO:0000313" key="7">
    <source>
        <dbReference type="EMBL" id="MBW4660381.1"/>
    </source>
</evidence>
<feature type="domain" description="Peptidase M10 serralysin C-terminal" evidence="6">
    <location>
        <begin position="140"/>
        <end position="228"/>
    </location>
</feature>
<dbReference type="PANTHER" id="PTHR38340:SF1">
    <property type="entry name" value="S-LAYER PROTEIN"/>
    <property type="match status" value="1"/>
</dbReference>
<dbReference type="Pfam" id="PF08548">
    <property type="entry name" value="Peptidase_M10_C"/>
    <property type="match status" value="1"/>
</dbReference>
<dbReference type="SUPFAM" id="SSF51120">
    <property type="entry name" value="beta-Roll"/>
    <property type="match status" value="1"/>
</dbReference>
<evidence type="ECO:0000256" key="1">
    <source>
        <dbReference type="ARBA" id="ARBA00001913"/>
    </source>
</evidence>
<dbReference type="GO" id="GO:0005615">
    <property type="term" value="C:extracellular space"/>
    <property type="evidence" value="ECO:0007669"/>
    <property type="project" value="InterPro"/>
</dbReference>
<evidence type="ECO:0000256" key="3">
    <source>
        <dbReference type="ARBA" id="ARBA00022525"/>
    </source>
</evidence>
<comment type="caution">
    <text evidence="7">The sequence shown here is derived from an EMBL/GenBank/DDBJ whole genome shotgun (WGS) entry which is preliminary data.</text>
</comment>
<reference evidence="7" key="2">
    <citation type="journal article" date="2022" name="Microbiol. Resour. Announc.">
        <title>Metagenome Sequencing to Explore Phylogenomics of Terrestrial Cyanobacteria.</title>
        <authorList>
            <person name="Ward R.D."/>
            <person name="Stajich J.E."/>
            <person name="Johansen J.R."/>
            <person name="Huntemann M."/>
            <person name="Clum A."/>
            <person name="Foster B."/>
            <person name="Foster B."/>
            <person name="Roux S."/>
            <person name="Palaniappan K."/>
            <person name="Varghese N."/>
            <person name="Mukherjee S."/>
            <person name="Reddy T.B.K."/>
            <person name="Daum C."/>
            <person name="Copeland A."/>
            <person name="Chen I.A."/>
            <person name="Ivanova N.N."/>
            <person name="Kyrpides N.C."/>
            <person name="Shapiro N."/>
            <person name="Eloe-Fadrosh E.A."/>
            <person name="Pietrasiak N."/>
        </authorList>
    </citation>
    <scope>NUCLEOTIDE SEQUENCE</scope>
    <source>
        <strain evidence="7">UHER 2000/2452</strain>
    </source>
</reference>
<gene>
    <name evidence="7" type="ORF">KME15_17035</name>
</gene>
<keyword evidence="3" id="KW-0964">Secreted</keyword>